<evidence type="ECO:0000313" key="2">
    <source>
        <dbReference type="EMBL" id="EHK16166.1"/>
    </source>
</evidence>
<dbReference type="VEuPathDB" id="FungiDB:TRIVIDRAFT_65020"/>
<dbReference type="GeneID" id="25796661"/>
<accession>G9NBG1</accession>
<feature type="compositionally biased region" description="Basic residues" evidence="1">
    <location>
        <begin position="158"/>
        <end position="169"/>
    </location>
</feature>
<dbReference type="HOGENOM" id="CLU_1421591_0_0_1"/>
<dbReference type="OMA" id="WHIDDIL"/>
<dbReference type="OrthoDB" id="5396104at2759"/>
<keyword evidence="3" id="KW-1185">Reference proteome</keyword>
<feature type="compositionally biased region" description="Basic and acidic residues" evidence="1">
    <location>
        <begin position="99"/>
        <end position="143"/>
    </location>
</feature>
<dbReference type="RefSeq" id="XP_013950362.1">
    <property type="nucleotide sequence ID" value="XM_014094887.1"/>
</dbReference>
<dbReference type="InParanoid" id="G9NBG1"/>
<proteinExistence type="predicted"/>
<sequence>MSHGIDHFRNSPITPRLWIWTCRKCKRKYPLSCTRKCLSCSHMVYFARRGSPEAKHFKLRPAHAYKCRGQWLHKIKERPGEHHDISKPTADTSSPAAKQEGKGPEKRGKDSEQKEKESKEEKKESEEEKKKSEEEKREAEEKQKQKRRERAYNNWLSRTKHYKFQKKPSRLNQVWVPQMDSETDGGKNNGH</sequence>
<evidence type="ECO:0000256" key="1">
    <source>
        <dbReference type="SAM" id="MobiDB-lite"/>
    </source>
</evidence>
<comment type="caution">
    <text evidence="2">The sequence shown here is derived from an EMBL/GenBank/DDBJ whole genome shotgun (WGS) entry which is preliminary data.</text>
</comment>
<organism evidence="2 3">
    <name type="scientific">Hypocrea virens (strain Gv29-8 / FGSC 10586)</name>
    <name type="common">Gliocladium virens</name>
    <name type="synonym">Trichoderma virens</name>
    <dbReference type="NCBI Taxonomy" id="413071"/>
    <lineage>
        <taxon>Eukaryota</taxon>
        <taxon>Fungi</taxon>
        <taxon>Dikarya</taxon>
        <taxon>Ascomycota</taxon>
        <taxon>Pezizomycotina</taxon>
        <taxon>Sordariomycetes</taxon>
        <taxon>Hypocreomycetidae</taxon>
        <taxon>Hypocreales</taxon>
        <taxon>Hypocreaceae</taxon>
        <taxon>Trichoderma</taxon>
    </lineage>
</organism>
<reference evidence="2 3" key="1">
    <citation type="journal article" date="2011" name="Genome Biol.">
        <title>Comparative genome sequence analysis underscores mycoparasitism as the ancestral life style of Trichoderma.</title>
        <authorList>
            <person name="Kubicek C.P."/>
            <person name="Herrera-Estrella A."/>
            <person name="Seidl-Seiboth V."/>
            <person name="Martinez D.A."/>
            <person name="Druzhinina I.S."/>
            <person name="Thon M."/>
            <person name="Zeilinger S."/>
            <person name="Casas-Flores S."/>
            <person name="Horwitz B.A."/>
            <person name="Mukherjee P.K."/>
            <person name="Mukherjee M."/>
            <person name="Kredics L."/>
            <person name="Alcaraz L.D."/>
            <person name="Aerts A."/>
            <person name="Antal Z."/>
            <person name="Atanasova L."/>
            <person name="Cervantes-Badillo M.G."/>
            <person name="Challacombe J."/>
            <person name="Chertkov O."/>
            <person name="McCluskey K."/>
            <person name="Coulpier F."/>
            <person name="Deshpande N."/>
            <person name="von Doehren H."/>
            <person name="Ebbole D.J."/>
            <person name="Esquivel-Naranjo E.U."/>
            <person name="Fekete E."/>
            <person name="Flipphi M."/>
            <person name="Glaser F."/>
            <person name="Gomez-Rodriguez E.Y."/>
            <person name="Gruber S."/>
            <person name="Han C."/>
            <person name="Henrissat B."/>
            <person name="Hermosa R."/>
            <person name="Hernandez-Onate M."/>
            <person name="Karaffa L."/>
            <person name="Kosti I."/>
            <person name="Le Crom S."/>
            <person name="Lindquist E."/>
            <person name="Lucas S."/>
            <person name="Luebeck M."/>
            <person name="Luebeck P.S."/>
            <person name="Margeot A."/>
            <person name="Metz B."/>
            <person name="Misra M."/>
            <person name="Nevalainen H."/>
            <person name="Omann M."/>
            <person name="Packer N."/>
            <person name="Perrone G."/>
            <person name="Uresti-Rivera E.E."/>
            <person name="Salamov A."/>
            <person name="Schmoll M."/>
            <person name="Seiboth B."/>
            <person name="Shapiro H."/>
            <person name="Sukno S."/>
            <person name="Tamayo-Ramos J.A."/>
            <person name="Tisch D."/>
            <person name="Wiest A."/>
            <person name="Wilkinson H.H."/>
            <person name="Zhang M."/>
            <person name="Coutinho P.M."/>
            <person name="Kenerley C.M."/>
            <person name="Monte E."/>
            <person name="Baker S.E."/>
            <person name="Grigoriev I.V."/>
        </authorList>
    </citation>
    <scope>NUCLEOTIDE SEQUENCE [LARGE SCALE GENOMIC DNA]</scope>
    <source>
        <strain evidence="3">Gv29-8 / FGSC 10586</strain>
    </source>
</reference>
<gene>
    <name evidence="2" type="ORF">TRIVIDRAFT_65020</name>
</gene>
<dbReference type="EMBL" id="ABDF02000091">
    <property type="protein sequence ID" value="EHK16166.1"/>
    <property type="molecule type" value="Genomic_DNA"/>
</dbReference>
<dbReference type="AlphaFoldDB" id="G9NBG1"/>
<name>G9NBG1_HYPVG</name>
<evidence type="ECO:0000313" key="3">
    <source>
        <dbReference type="Proteomes" id="UP000007115"/>
    </source>
</evidence>
<dbReference type="Proteomes" id="UP000007115">
    <property type="component" value="Unassembled WGS sequence"/>
</dbReference>
<protein>
    <submittedName>
        <fullName evidence="2">Uncharacterized protein</fullName>
    </submittedName>
</protein>
<feature type="region of interest" description="Disordered" evidence="1">
    <location>
        <begin position="78"/>
        <end position="191"/>
    </location>
</feature>